<keyword evidence="6" id="KW-0249">Electron transport</keyword>
<evidence type="ECO:0000256" key="8">
    <source>
        <dbReference type="PROSITE-ProRule" id="PRU00433"/>
    </source>
</evidence>
<dbReference type="RefSeq" id="WP_088158031.1">
    <property type="nucleotide sequence ID" value="NZ_NHON01000189.1"/>
</dbReference>
<evidence type="ECO:0000256" key="4">
    <source>
        <dbReference type="ARBA" id="ARBA00022617"/>
    </source>
</evidence>
<dbReference type="EMBL" id="NHON01000189">
    <property type="protein sequence ID" value="OWJ55911.1"/>
    <property type="molecule type" value="Genomic_DNA"/>
</dbReference>
<keyword evidence="12" id="KW-1185">Reference proteome</keyword>
<evidence type="ECO:0000313" key="11">
    <source>
        <dbReference type="EMBL" id="OWJ55911.1"/>
    </source>
</evidence>
<dbReference type="SUPFAM" id="SSF46626">
    <property type="entry name" value="Cytochrome c"/>
    <property type="match status" value="1"/>
</dbReference>
<keyword evidence="7 8" id="KW-0408">Iron</keyword>
<dbReference type="Pfam" id="PF00034">
    <property type="entry name" value="Cytochrom_C"/>
    <property type="match status" value="1"/>
</dbReference>
<feature type="chain" id="PRO_5012510240" evidence="9">
    <location>
        <begin position="31"/>
        <end position="134"/>
    </location>
</feature>
<dbReference type="InterPro" id="IPR036909">
    <property type="entry name" value="Cyt_c-like_dom_sf"/>
</dbReference>
<comment type="function">
    <text evidence="1">Cytochrome c2 is found mainly in purple, non-sulfur, photosynthetic bacteria where it functions as the electron donor to the oxidized bacteriochlorophyll in the photophosphorylation pathway. However, it may also have a role in the respiratory chain and is found in some non-photosynthetic bacteria.</text>
</comment>
<keyword evidence="3" id="KW-0602">Photosynthesis</keyword>
<evidence type="ECO:0000259" key="10">
    <source>
        <dbReference type="PROSITE" id="PS51007"/>
    </source>
</evidence>
<evidence type="ECO:0000256" key="6">
    <source>
        <dbReference type="ARBA" id="ARBA00022982"/>
    </source>
</evidence>
<protein>
    <submittedName>
        <fullName evidence="11">Cytochrome C</fullName>
    </submittedName>
</protein>
<dbReference type="GO" id="GO:0046872">
    <property type="term" value="F:metal ion binding"/>
    <property type="evidence" value="ECO:0007669"/>
    <property type="project" value="UniProtKB-KW"/>
</dbReference>
<evidence type="ECO:0000313" key="12">
    <source>
        <dbReference type="Proteomes" id="UP000196655"/>
    </source>
</evidence>
<dbReference type="OrthoDB" id="9805828at2"/>
<dbReference type="GO" id="GO:0015979">
    <property type="term" value="P:photosynthesis"/>
    <property type="evidence" value="ECO:0007669"/>
    <property type="project" value="UniProtKB-KW"/>
</dbReference>
<dbReference type="STRING" id="1122125.GCA_000423185_01252"/>
<evidence type="ECO:0000256" key="7">
    <source>
        <dbReference type="ARBA" id="ARBA00023004"/>
    </source>
</evidence>
<dbReference type="InterPro" id="IPR009056">
    <property type="entry name" value="Cyt_c-like_dom"/>
</dbReference>
<evidence type="ECO:0000256" key="3">
    <source>
        <dbReference type="ARBA" id="ARBA00022531"/>
    </source>
</evidence>
<keyword evidence="9" id="KW-0732">Signal</keyword>
<comment type="caution">
    <text evidence="11">The sequence shown here is derived from an EMBL/GenBank/DDBJ whole genome shotgun (WGS) entry which is preliminary data.</text>
</comment>
<dbReference type="GO" id="GO:0020037">
    <property type="term" value="F:heme binding"/>
    <property type="evidence" value="ECO:0007669"/>
    <property type="project" value="InterPro"/>
</dbReference>
<evidence type="ECO:0000256" key="2">
    <source>
        <dbReference type="ARBA" id="ARBA00022448"/>
    </source>
</evidence>
<evidence type="ECO:0000256" key="1">
    <source>
        <dbReference type="ARBA" id="ARBA00003590"/>
    </source>
</evidence>
<feature type="signal peptide" evidence="9">
    <location>
        <begin position="1"/>
        <end position="30"/>
    </location>
</feature>
<feature type="domain" description="Cytochrome c" evidence="10">
    <location>
        <begin position="35"/>
        <end position="134"/>
    </location>
</feature>
<name>A0A211YSJ9_9PROT</name>
<dbReference type="Proteomes" id="UP000196655">
    <property type="component" value="Unassembled WGS sequence"/>
</dbReference>
<evidence type="ECO:0000256" key="5">
    <source>
        <dbReference type="ARBA" id="ARBA00022723"/>
    </source>
</evidence>
<organism evidence="11 12">
    <name type="scientific">Inquilinus limosus</name>
    <dbReference type="NCBI Taxonomy" id="171674"/>
    <lineage>
        <taxon>Bacteria</taxon>
        <taxon>Pseudomonadati</taxon>
        <taxon>Pseudomonadota</taxon>
        <taxon>Alphaproteobacteria</taxon>
        <taxon>Rhodospirillales</taxon>
        <taxon>Rhodospirillaceae</taxon>
        <taxon>Inquilinus</taxon>
    </lineage>
</organism>
<sequence>MESYFVTTLARPAVLLAFAALLGASLPAAAQDATQDAAAGERAFRTRCATCHSVEPGQNRLGPSLAGVVGRKAGSVEGARYSQALRDSGITWDAPSLDRFLADPRGAVPGTSMTVRLTDAAQRAAIIAYLSAGR</sequence>
<gene>
    <name evidence="11" type="ORF">BWR60_35590</name>
</gene>
<keyword evidence="4 8" id="KW-0349">Heme</keyword>
<dbReference type="Gene3D" id="1.10.760.10">
    <property type="entry name" value="Cytochrome c-like domain"/>
    <property type="match status" value="1"/>
</dbReference>
<keyword evidence="2" id="KW-0813">Transport</keyword>
<dbReference type="InterPro" id="IPR002327">
    <property type="entry name" value="Cyt_c_1A/1B"/>
</dbReference>
<proteinExistence type="predicted"/>
<dbReference type="GO" id="GO:0009055">
    <property type="term" value="F:electron transfer activity"/>
    <property type="evidence" value="ECO:0007669"/>
    <property type="project" value="InterPro"/>
</dbReference>
<evidence type="ECO:0000256" key="9">
    <source>
        <dbReference type="SAM" id="SignalP"/>
    </source>
</evidence>
<reference evidence="12" key="1">
    <citation type="submission" date="2017-05" db="EMBL/GenBank/DDBJ databases">
        <authorList>
            <person name="Macchi M."/>
            <person name="Festa S."/>
            <person name="Coppotelli B.M."/>
            <person name="Morelli I.S."/>
        </authorList>
    </citation>
    <scope>NUCLEOTIDE SEQUENCE [LARGE SCALE GENOMIC DNA]</scope>
    <source>
        <strain evidence="12">I</strain>
    </source>
</reference>
<accession>A0A211YSJ9</accession>
<dbReference type="PANTHER" id="PTHR11961">
    <property type="entry name" value="CYTOCHROME C"/>
    <property type="match status" value="1"/>
</dbReference>
<keyword evidence="5 8" id="KW-0479">Metal-binding</keyword>
<dbReference type="AlphaFoldDB" id="A0A211YSJ9"/>
<dbReference type="PROSITE" id="PS51007">
    <property type="entry name" value="CYTC"/>
    <property type="match status" value="1"/>
</dbReference>
<dbReference type="PRINTS" id="PR00604">
    <property type="entry name" value="CYTCHRMECIAB"/>
</dbReference>